<comment type="caution">
    <text evidence="3">The sequence shown here is derived from an EMBL/GenBank/DDBJ whole genome shotgun (WGS) entry which is preliminary data.</text>
</comment>
<keyword evidence="4" id="KW-1185">Reference proteome</keyword>
<accession>A0A4C2AB94</accession>
<organism evidence="3 4">
    <name type="scientific">Eumeta variegata</name>
    <name type="common">Bagworm moth</name>
    <name type="synonym">Eumeta japonica</name>
    <dbReference type="NCBI Taxonomy" id="151549"/>
    <lineage>
        <taxon>Eukaryota</taxon>
        <taxon>Metazoa</taxon>
        <taxon>Ecdysozoa</taxon>
        <taxon>Arthropoda</taxon>
        <taxon>Hexapoda</taxon>
        <taxon>Insecta</taxon>
        <taxon>Pterygota</taxon>
        <taxon>Neoptera</taxon>
        <taxon>Endopterygota</taxon>
        <taxon>Lepidoptera</taxon>
        <taxon>Glossata</taxon>
        <taxon>Ditrysia</taxon>
        <taxon>Tineoidea</taxon>
        <taxon>Psychidae</taxon>
        <taxon>Oiketicinae</taxon>
        <taxon>Eumeta</taxon>
    </lineage>
</organism>
<keyword evidence="2" id="KW-0812">Transmembrane</keyword>
<dbReference type="EMBL" id="BGZK01002869">
    <property type="protein sequence ID" value="GBP97102.1"/>
    <property type="molecule type" value="Genomic_DNA"/>
</dbReference>
<name>A0A4C2AB94_EUMVA</name>
<protein>
    <submittedName>
        <fullName evidence="3">Uncharacterized protein</fullName>
    </submittedName>
</protein>
<dbReference type="AlphaFoldDB" id="A0A4C2AB94"/>
<feature type="compositionally biased region" description="Polar residues" evidence="1">
    <location>
        <begin position="98"/>
        <end position="109"/>
    </location>
</feature>
<evidence type="ECO:0000256" key="1">
    <source>
        <dbReference type="SAM" id="MobiDB-lite"/>
    </source>
</evidence>
<dbReference type="OrthoDB" id="7405106at2759"/>
<evidence type="ECO:0000256" key="2">
    <source>
        <dbReference type="SAM" id="Phobius"/>
    </source>
</evidence>
<proteinExistence type="predicted"/>
<sequence>MRLIERIYERCATYNCRYCPFPGKFDGRNSLTNALKDFLILLCFFVANFVVMFTVLTRIAVHVSFFVIDVVEWMRRNESRHKNLEIECIDHSCVVAGNRSTSHSDSQKSCTKRLTPFR</sequence>
<dbReference type="Proteomes" id="UP000299102">
    <property type="component" value="Unassembled WGS sequence"/>
</dbReference>
<keyword evidence="2" id="KW-1133">Transmembrane helix</keyword>
<gene>
    <name evidence="3" type="ORF">EVAR_100396_1</name>
</gene>
<feature type="region of interest" description="Disordered" evidence="1">
    <location>
        <begin position="98"/>
        <end position="118"/>
    </location>
</feature>
<reference evidence="3 4" key="1">
    <citation type="journal article" date="2019" name="Commun. Biol.">
        <title>The bagworm genome reveals a unique fibroin gene that provides high tensile strength.</title>
        <authorList>
            <person name="Kono N."/>
            <person name="Nakamura H."/>
            <person name="Ohtoshi R."/>
            <person name="Tomita M."/>
            <person name="Numata K."/>
            <person name="Arakawa K."/>
        </authorList>
    </citation>
    <scope>NUCLEOTIDE SEQUENCE [LARGE SCALE GENOMIC DNA]</scope>
</reference>
<feature type="transmembrane region" description="Helical" evidence="2">
    <location>
        <begin position="38"/>
        <end position="71"/>
    </location>
</feature>
<evidence type="ECO:0000313" key="3">
    <source>
        <dbReference type="EMBL" id="GBP97102.1"/>
    </source>
</evidence>
<evidence type="ECO:0000313" key="4">
    <source>
        <dbReference type="Proteomes" id="UP000299102"/>
    </source>
</evidence>
<keyword evidence="2" id="KW-0472">Membrane</keyword>